<gene>
    <name evidence="1" type="ORF">GS601_17225</name>
</gene>
<sequence>MFTPAYKLTIGRKVIDTTSEPQASTIVDLMVNLDLNTPSDRFILVLGQVGRFKPNQNDDVKLELGYADGDLTQVIEGKITTVEPGLTTNRIIGYSVASELLRTFVDETFEGRTAGAIARELAGRASVEVAIAEDGILFPGYVIDGQRSIYHHIYDLAVLCGFDFYINAEGELVFKKFINGNRIHIFEYAKHVLSLDVLKTPPRATSVEAWGESPGGSRGEQAWVWLTRDFSNSKVAVGSGNPKLLLERSTLRTRDAARMAADAALTAIGRRTLRGKLLALGRAEVTLGDSIRLRDVPDSALNETFQVRSVTHHITKQRGFTTAIEFQSLA</sequence>
<dbReference type="SUPFAM" id="SSF69279">
    <property type="entry name" value="Phage tail proteins"/>
    <property type="match status" value="1"/>
</dbReference>
<evidence type="ECO:0000313" key="1">
    <source>
        <dbReference type="EMBL" id="NDJ19005.1"/>
    </source>
</evidence>
<keyword evidence="2" id="KW-1185">Reference proteome</keyword>
<accession>A0A8J7ZBP1</accession>
<reference evidence="1" key="1">
    <citation type="submission" date="2019-12" db="EMBL/GenBank/DDBJ databases">
        <title>High-Quality draft genome sequences of three cyanobacteria isolated from the limestone walls of the Old Cathedral of Coimbra.</title>
        <authorList>
            <person name="Tiago I."/>
            <person name="Soares F."/>
            <person name="Portugal A."/>
        </authorList>
    </citation>
    <scope>NUCLEOTIDE SEQUENCE</scope>
    <source>
        <strain evidence="1">A</strain>
    </source>
</reference>
<protein>
    <recommendedName>
        <fullName evidence="3">Phage protein D</fullName>
    </recommendedName>
</protein>
<proteinExistence type="predicted"/>
<organism evidence="1 2">
    <name type="scientific">Myxacorys almedinensis A</name>
    <dbReference type="NCBI Taxonomy" id="2690445"/>
    <lineage>
        <taxon>Bacteria</taxon>
        <taxon>Bacillati</taxon>
        <taxon>Cyanobacteriota</taxon>
        <taxon>Cyanophyceae</taxon>
        <taxon>Leptolyngbyales</taxon>
        <taxon>Leptolyngbyaceae</taxon>
        <taxon>Myxacorys</taxon>
        <taxon>Myxacorys almedinensis</taxon>
    </lineage>
</organism>
<dbReference type="EMBL" id="WVIE01000023">
    <property type="protein sequence ID" value="NDJ19005.1"/>
    <property type="molecule type" value="Genomic_DNA"/>
</dbReference>
<dbReference type="RefSeq" id="WP_162424535.1">
    <property type="nucleotide sequence ID" value="NZ_WVIE01000023.1"/>
</dbReference>
<comment type="caution">
    <text evidence="1">The sequence shown here is derived from an EMBL/GenBank/DDBJ whole genome shotgun (WGS) entry which is preliminary data.</text>
</comment>
<dbReference type="Proteomes" id="UP000646053">
    <property type="component" value="Unassembled WGS sequence"/>
</dbReference>
<dbReference type="AlphaFoldDB" id="A0A8J7ZBP1"/>
<name>A0A8J7ZBP1_9CYAN</name>
<evidence type="ECO:0000313" key="2">
    <source>
        <dbReference type="Proteomes" id="UP000646053"/>
    </source>
</evidence>
<evidence type="ECO:0008006" key="3">
    <source>
        <dbReference type="Google" id="ProtNLM"/>
    </source>
</evidence>